<gene>
    <name evidence="2" type="ORF">MICPUCDRAFT_68845</name>
</gene>
<feature type="region of interest" description="Disordered" evidence="1">
    <location>
        <begin position="284"/>
        <end position="315"/>
    </location>
</feature>
<dbReference type="EMBL" id="GG663742">
    <property type="protein sequence ID" value="EEH55311.1"/>
    <property type="molecule type" value="Genomic_DNA"/>
</dbReference>
<dbReference type="GO" id="GO:0008420">
    <property type="term" value="F:RNA polymerase II CTD heptapeptide repeat phosphatase activity"/>
    <property type="evidence" value="ECO:0007669"/>
    <property type="project" value="InterPro"/>
</dbReference>
<organism evidence="3">
    <name type="scientific">Micromonas pusilla (strain CCMP1545)</name>
    <name type="common">Picoplanktonic green alga</name>
    <dbReference type="NCBI Taxonomy" id="564608"/>
    <lineage>
        <taxon>Eukaryota</taxon>
        <taxon>Viridiplantae</taxon>
        <taxon>Chlorophyta</taxon>
        <taxon>Mamiellophyceae</taxon>
        <taxon>Mamiellales</taxon>
        <taxon>Mamiellaceae</taxon>
        <taxon>Micromonas</taxon>
    </lineage>
</organism>
<name>C1MYA4_MICPC</name>
<dbReference type="OrthoDB" id="9053at13792"/>
<dbReference type="eggNOG" id="KOG4780">
    <property type="taxonomic scope" value="Eukaryota"/>
</dbReference>
<dbReference type="InterPro" id="IPR039693">
    <property type="entry name" value="Rtr1/RPAP2"/>
</dbReference>
<evidence type="ECO:0000313" key="2">
    <source>
        <dbReference type="EMBL" id="EEH55311.1"/>
    </source>
</evidence>
<feature type="compositionally biased region" description="Basic and acidic residues" evidence="1">
    <location>
        <begin position="154"/>
        <end position="175"/>
    </location>
</feature>
<dbReference type="GeneID" id="9685697"/>
<dbReference type="RefSeq" id="XP_003060542.1">
    <property type="nucleotide sequence ID" value="XM_003060496.1"/>
</dbReference>
<dbReference type="GO" id="GO:0043175">
    <property type="term" value="F:RNA polymerase core enzyme binding"/>
    <property type="evidence" value="ECO:0007669"/>
    <property type="project" value="InterPro"/>
</dbReference>
<dbReference type="KEGG" id="mpp:MICPUCDRAFT_68845"/>
<evidence type="ECO:0000256" key="1">
    <source>
        <dbReference type="SAM" id="MobiDB-lite"/>
    </source>
</evidence>
<dbReference type="PANTHER" id="PTHR14732:SF0">
    <property type="entry name" value="RNA POLYMERASE II SUBUNIT B1 CTD PHOSPHATASE RPAP2-RELATED"/>
    <property type="match status" value="1"/>
</dbReference>
<dbReference type="GO" id="GO:0005737">
    <property type="term" value="C:cytoplasm"/>
    <property type="evidence" value="ECO:0007669"/>
    <property type="project" value="TreeGrafter"/>
</dbReference>
<protein>
    <submittedName>
        <fullName evidence="2">Predicted protein</fullName>
    </submittedName>
</protein>
<evidence type="ECO:0000313" key="3">
    <source>
        <dbReference type="Proteomes" id="UP000001876"/>
    </source>
</evidence>
<dbReference type="AlphaFoldDB" id="C1MYA4"/>
<keyword evidence="3" id="KW-1185">Reference proteome</keyword>
<feature type="compositionally biased region" description="Basic and acidic residues" evidence="1">
    <location>
        <begin position="7"/>
        <end position="26"/>
    </location>
</feature>
<feature type="region of interest" description="Disordered" evidence="1">
    <location>
        <begin position="1"/>
        <end position="27"/>
    </location>
</feature>
<dbReference type="PANTHER" id="PTHR14732">
    <property type="entry name" value="RNA POLYMERASE II SUBUNIT B1 CTD PHOSPHATASE RPAP2-RELATED"/>
    <property type="match status" value="1"/>
</dbReference>
<dbReference type="STRING" id="564608.C1MYA4"/>
<accession>C1MYA4</accession>
<feature type="region of interest" description="Disordered" evidence="1">
    <location>
        <begin position="145"/>
        <end position="175"/>
    </location>
</feature>
<feature type="region of interest" description="Disordered" evidence="1">
    <location>
        <begin position="344"/>
        <end position="368"/>
    </location>
</feature>
<sequence>MIGGNEEEAKRNAKVNEAKNTRREAIENVNENVKMAVVERSTTGRNPCPPKPPTAFGDALAAAYSVEGYTSAKMDAAKKKLAEAPAAKGVLKSSSGLKGGWLGKSATSKKEADAGKGVKFDRSIVTGPTGSDFADVSEEERAAIAADTEATAAEARRREAAKEDAAKDAAKSKIGKTAEETEPKFFFDIYGEGGAESREKKSDTIMGMYSEGQISRVTEMTGDDVGEIVSDDDEAAASDAMTDAFDAANAAAAAAAAFEKSGDEAAAEKALAKARQALRAAITVAAGDDDDDGATTDGESSADGGGTPAPPVSEFGQTWMMLDGWVTRATFHYLSGGRDGAMIRTAGTTGGEDGTSTTDADGDEDPVLGPDLPPRSPFEAAASKAAGAELSRALPVACRMLKLRSSSTALERPLGRLLRTFFFQGAVPALKPARWTLVCAVLLEAIGTRRLAEGERDDRPPSLAEDFARETVASRRGLDAILEQAGSCEDERKVMLQLVTGACAKGW</sequence>
<dbReference type="OMA" id="SCEDERK"/>
<dbReference type="Proteomes" id="UP000001876">
    <property type="component" value="Unassembled WGS sequence"/>
</dbReference>
<reference evidence="2 3" key="1">
    <citation type="journal article" date="2009" name="Science">
        <title>Green evolution and dynamic adaptations revealed by genomes of the marine picoeukaryotes Micromonas.</title>
        <authorList>
            <person name="Worden A.Z."/>
            <person name="Lee J.H."/>
            <person name="Mock T."/>
            <person name="Rouze P."/>
            <person name="Simmons M.P."/>
            <person name="Aerts A.L."/>
            <person name="Allen A.E."/>
            <person name="Cuvelier M.L."/>
            <person name="Derelle E."/>
            <person name="Everett M.V."/>
            <person name="Foulon E."/>
            <person name="Grimwood J."/>
            <person name="Gundlach H."/>
            <person name="Henrissat B."/>
            <person name="Napoli C."/>
            <person name="McDonald S.M."/>
            <person name="Parker M.S."/>
            <person name="Rombauts S."/>
            <person name="Salamov A."/>
            <person name="Von Dassow P."/>
            <person name="Badger J.H."/>
            <person name="Coutinho P.M."/>
            <person name="Demir E."/>
            <person name="Dubchak I."/>
            <person name="Gentemann C."/>
            <person name="Eikrem W."/>
            <person name="Gready J.E."/>
            <person name="John U."/>
            <person name="Lanier W."/>
            <person name="Lindquist E.A."/>
            <person name="Lucas S."/>
            <person name="Mayer K.F."/>
            <person name="Moreau H."/>
            <person name="Not F."/>
            <person name="Otillar R."/>
            <person name="Panaud O."/>
            <person name="Pangilinan J."/>
            <person name="Paulsen I."/>
            <person name="Piegu B."/>
            <person name="Poliakov A."/>
            <person name="Robbens S."/>
            <person name="Schmutz J."/>
            <person name="Toulza E."/>
            <person name="Wyss T."/>
            <person name="Zelensky A."/>
            <person name="Zhou K."/>
            <person name="Armbrust E.V."/>
            <person name="Bhattacharya D."/>
            <person name="Goodenough U.W."/>
            <person name="Van de Peer Y."/>
            <person name="Grigoriev I.V."/>
        </authorList>
    </citation>
    <scope>NUCLEOTIDE SEQUENCE [LARGE SCALE GENOMIC DNA]</scope>
    <source>
        <strain evidence="2 3">CCMP1545</strain>
    </source>
</reference>
<dbReference type="GO" id="GO:0005634">
    <property type="term" value="C:nucleus"/>
    <property type="evidence" value="ECO:0007669"/>
    <property type="project" value="TreeGrafter"/>
</dbReference>
<proteinExistence type="predicted"/>